<evidence type="ECO:0000256" key="4">
    <source>
        <dbReference type="ARBA" id="ARBA00023163"/>
    </source>
</evidence>
<proteinExistence type="predicted"/>
<reference evidence="6" key="1">
    <citation type="submission" date="2020-01" db="EMBL/GenBank/DDBJ databases">
        <authorList>
            <consortium name="DOE Joint Genome Institute"/>
            <person name="Haridas S."/>
            <person name="Albert R."/>
            <person name="Binder M."/>
            <person name="Bloem J."/>
            <person name="Labutti K."/>
            <person name="Salamov A."/>
            <person name="Andreopoulos B."/>
            <person name="Baker S.E."/>
            <person name="Barry K."/>
            <person name="Bills G."/>
            <person name="Bluhm B.H."/>
            <person name="Cannon C."/>
            <person name="Castanera R."/>
            <person name="Culley D.E."/>
            <person name="Daum C."/>
            <person name="Ezra D."/>
            <person name="Gonzalez J.B."/>
            <person name="Henrissat B."/>
            <person name="Kuo A."/>
            <person name="Liang C."/>
            <person name="Lipzen A."/>
            <person name="Lutzoni F."/>
            <person name="Magnuson J."/>
            <person name="Mondo S."/>
            <person name="Nolan M."/>
            <person name="Ohm R."/>
            <person name="Pangilinan J."/>
            <person name="Park H.-J."/>
            <person name="Ramirez L."/>
            <person name="Alfaro M."/>
            <person name="Sun H."/>
            <person name="Tritt A."/>
            <person name="Yoshinaga Y."/>
            <person name="Zwiers L.-H."/>
            <person name="Turgeon B.G."/>
            <person name="Goodwin S.B."/>
            <person name="Spatafora J.W."/>
            <person name="Crous P.W."/>
            <person name="Grigoriev I.V."/>
        </authorList>
    </citation>
    <scope>NUCLEOTIDE SEQUENCE</scope>
    <source>
        <strain evidence="6">IPT5</strain>
    </source>
</reference>
<sequence length="630" mass="71596">MPEFDTVRSLRVQSVLSGFGTAGVERGPLQSVEYVASLGDNFSDNTAPWSKMIPMRISDRNEKLFKNLAISEPARERILVVAQTFFRLALDRLSISSNPGYRFLVTDRKKHSSSTVLLLPPTASLSIFLSAFVTSFEPFFPMFSQRLLNLDAMDWSSREELPVLFLLLMFSYGAMRDSALRARRLSIGLLEISRLALFNILDKDNATPKIQMTSQCALVCMYQSAFSGHKWLVDSSLGQMQMYMSMAKQFGIFNGEKLEWSSWTSDLDEKEVWPEWMERETCSRLAHCWAIIDQEVSLLHDLNPALTLVELGTSLPEGDDLWLANDASSWSKCWNERPAPDFPPLSLQQLFGLLLENKIDNRERRLSILHMRLLLYPLHIMISQLCESLSYSSKKLYGRISKPVSQVLTTLRFEEINSLRRTWYNLILKLEPTNIREQALKQSALIIFHLLSLRMAVSFPQLERCFREVAAHSRIVHDLLETGIQAAEEAVVHCGQVLRLIRGMETDLRPLWWPAAAYRATVILYALGTSAPALNPSTTSEVPIDVAIDVSSLDDYTIRMFLKYGTGRPCLTCEDGALAPIKDVNRILHICIDLLRQSVRGSFLAEELIQRLESVANLEARDSMEEYYAS</sequence>
<evidence type="ECO:0008006" key="8">
    <source>
        <dbReference type="Google" id="ProtNLM"/>
    </source>
</evidence>
<dbReference type="PANTHER" id="PTHR47660">
    <property type="entry name" value="TRANSCRIPTION FACTOR WITH C2H2 AND ZN(2)-CYS(6) DNA BINDING DOMAIN (EUROFUNG)-RELATED-RELATED"/>
    <property type="match status" value="1"/>
</dbReference>
<gene>
    <name evidence="6" type="ORF">T440DRAFT_473744</name>
</gene>
<dbReference type="GO" id="GO:0046872">
    <property type="term" value="F:metal ion binding"/>
    <property type="evidence" value="ECO:0007669"/>
    <property type="project" value="UniProtKB-KW"/>
</dbReference>
<keyword evidence="4" id="KW-0804">Transcription</keyword>
<evidence type="ECO:0000313" key="6">
    <source>
        <dbReference type="EMBL" id="KAF2843994.1"/>
    </source>
</evidence>
<dbReference type="PANTHER" id="PTHR47660:SF2">
    <property type="entry name" value="TRANSCRIPTION FACTOR WITH C2H2 AND ZN(2)-CYS(6) DNA BINDING DOMAIN (EUROFUNG)"/>
    <property type="match status" value="1"/>
</dbReference>
<accession>A0A6A7AMV8</accession>
<keyword evidence="7" id="KW-1185">Reference proteome</keyword>
<evidence type="ECO:0000256" key="5">
    <source>
        <dbReference type="ARBA" id="ARBA00023242"/>
    </source>
</evidence>
<keyword evidence="1" id="KW-0479">Metal-binding</keyword>
<name>A0A6A7AMV8_9PLEO</name>
<keyword evidence="5" id="KW-0539">Nucleus</keyword>
<evidence type="ECO:0000256" key="2">
    <source>
        <dbReference type="ARBA" id="ARBA00022833"/>
    </source>
</evidence>
<protein>
    <recommendedName>
        <fullName evidence="8">Transcription factor domain-containing protein</fullName>
    </recommendedName>
</protein>
<evidence type="ECO:0000256" key="3">
    <source>
        <dbReference type="ARBA" id="ARBA00023015"/>
    </source>
</evidence>
<dbReference type="AlphaFoldDB" id="A0A6A7AMV8"/>
<organism evidence="6 7">
    <name type="scientific">Plenodomus tracheiphilus IPT5</name>
    <dbReference type="NCBI Taxonomy" id="1408161"/>
    <lineage>
        <taxon>Eukaryota</taxon>
        <taxon>Fungi</taxon>
        <taxon>Dikarya</taxon>
        <taxon>Ascomycota</taxon>
        <taxon>Pezizomycotina</taxon>
        <taxon>Dothideomycetes</taxon>
        <taxon>Pleosporomycetidae</taxon>
        <taxon>Pleosporales</taxon>
        <taxon>Pleosporineae</taxon>
        <taxon>Leptosphaeriaceae</taxon>
        <taxon>Plenodomus</taxon>
    </lineage>
</organism>
<dbReference type="Proteomes" id="UP000799423">
    <property type="component" value="Unassembled WGS sequence"/>
</dbReference>
<dbReference type="OrthoDB" id="40579at2759"/>
<evidence type="ECO:0000313" key="7">
    <source>
        <dbReference type="Proteomes" id="UP000799423"/>
    </source>
</evidence>
<evidence type="ECO:0000256" key="1">
    <source>
        <dbReference type="ARBA" id="ARBA00022723"/>
    </source>
</evidence>
<dbReference type="EMBL" id="MU006441">
    <property type="protein sequence ID" value="KAF2843994.1"/>
    <property type="molecule type" value="Genomic_DNA"/>
</dbReference>
<keyword evidence="3" id="KW-0805">Transcription regulation</keyword>
<keyword evidence="2" id="KW-0862">Zinc</keyword>